<evidence type="ECO:0000256" key="1">
    <source>
        <dbReference type="ARBA" id="ARBA00004141"/>
    </source>
</evidence>
<dbReference type="Proteomes" id="UP000515135">
    <property type="component" value="Unplaced"/>
</dbReference>
<evidence type="ECO:0000256" key="8">
    <source>
        <dbReference type="SAM" id="Phobius"/>
    </source>
</evidence>
<feature type="transmembrane region" description="Helical" evidence="8">
    <location>
        <begin position="344"/>
        <end position="369"/>
    </location>
</feature>
<keyword evidence="5 8" id="KW-1133">Transmembrane helix</keyword>
<evidence type="ECO:0000256" key="7">
    <source>
        <dbReference type="SAM" id="MobiDB-lite"/>
    </source>
</evidence>
<dbReference type="OrthoDB" id="513400at2759"/>
<evidence type="ECO:0000313" key="10">
    <source>
        <dbReference type="Proteomes" id="UP000515135"/>
    </source>
</evidence>
<keyword evidence="4" id="KW-0029">Amino-acid transport</keyword>
<comment type="subcellular location">
    <subcellularLocation>
        <location evidence="1">Membrane</location>
        <topology evidence="1">Multi-pass membrane protein</topology>
    </subcellularLocation>
</comment>
<dbReference type="RefSeq" id="XP_019643627.1">
    <property type="nucleotide sequence ID" value="XM_019788068.1"/>
</dbReference>
<feature type="transmembrane region" description="Helical" evidence="8">
    <location>
        <begin position="381"/>
        <end position="398"/>
    </location>
</feature>
<dbReference type="GO" id="GO:0016020">
    <property type="term" value="C:membrane"/>
    <property type="evidence" value="ECO:0007669"/>
    <property type="project" value="UniProtKB-SubCell"/>
</dbReference>
<dbReference type="PANTHER" id="PTHR22950:SF646">
    <property type="entry name" value="SODIUM-COUPLED NEUTRAL AMINO ACID TRANSPORTER 10-RELATED"/>
    <property type="match status" value="1"/>
</dbReference>
<accession>A0A6P5AKL6</accession>
<feature type="region of interest" description="Disordered" evidence="7">
    <location>
        <begin position="1203"/>
        <end position="1224"/>
    </location>
</feature>
<keyword evidence="3 8" id="KW-0812">Transmembrane</keyword>
<evidence type="ECO:0000256" key="5">
    <source>
        <dbReference type="ARBA" id="ARBA00022989"/>
    </source>
</evidence>
<feature type="region of interest" description="Disordered" evidence="7">
    <location>
        <begin position="435"/>
        <end position="680"/>
    </location>
</feature>
<keyword evidence="6 8" id="KW-0472">Membrane</keyword>
<feature type="compositionally biased region" description="Basic and acidic residues" evidence="7">
    <location>
        <begin position="449"/>
        <end position="492"/>
    </location>
</feature>
<feature type="domain" description="Amino acid transporter transmembrane" evidence="9">
    <location>
        <begin position="7"/>
        <end position="398"/>
    </location>
</feature>
<feature type="compositionally biased region" description="Acidic residues" evidence="7">
    <location>
        <begin position="570"/>
        <end position="586"/>
    </location>
</feature>
<feature type="transmembrane region" description="Helical" evidence="8">
    <location>
        <begin position="269"/>
        <end position="289"/>
    </location>
</feature>
<feature type="transmembrane region" description="Helical" evidence="8">
    <location>
        <begin position="226"/>
        <end position="249"/>
    </location>
</feature>
<gene>
    <name evidence="11" type="primary">LOC109484708</name>
</gene>
<evidence type="ECO:0000256" key="4">
    <source>
        <dbReference type="ARBA" id="ARBA00022970"/>
    </source>
</evidence>
<feature type="compositionally biased region" description="Basic and acidic residues" evidence="7">
    <location>
        <begin position="542"/>
        <end position="569"/>
    </location>
</feature>
<evidence type="ECO:0000259" key="9">
    <source>
        <dbReference type="Pfam" id="PF01490"/>
    </source>
</evidence>
<feature type="transmembrane region" description="Helical" evidence="8">
    <location>
        <begin position="34"/>
        <end position="57"/>
    </location>
</feature>
<dbReference type="Pfam" id="PF01490">
    <property type="entry name" value="Aa_trans"/>
    <property type="match status" value="1"/>
</dbReference>
<keyword evidence="2" id="KW-0813">Transport</keyword>
<dbReference type="PANTHER" id="PTHR22950">
    <property type="entry name" value="AMINO ACID TRANSPORTER"/>
    <property type="match status" value="1"/>
</dbReference>
<reference evidence="11" key="1">
    <citation type="submission" date="2025-08" db="UniProtKB">
        <authorList>
            <consortium name="RefSeq"/>
        </authorList>
    </citation>
    <scope>IDENTIFICATION</scope>
    <source>
        <tissue evidence="11">Gonad</tissue>
    </source>
</reference>
<sequence>MSGRHNNWPFVLNLGNSIIGVSILATPYCFKECGILLGSLLLLCSAYLTRVSCNLLLKTAFAARKRSYEFLALHTFGAAGKLAVEISIIGLLLGTCVAFYVIIGDLGPAIIAEMTGLENTASLRAGLLVFVAIVIVTPLGMMRDITSFTAVSTISLLFYSVFIVEVLMWAIPNLVSGSWIQRVEMWRPAGIFKCLPIFSMAFACQTQLFVLYGALDEPSVKRMNNIVQDAINMVGSIYLCVGFFGYVAFCELVKGDVLLNFSSTFMAEVVKMGFCLSVAVSFPLMIFPCRQSIDTLFFRKHVPTLENIPTGGNYIPPLRFKAITMSIIIFSLITGIVIPNIETVLALTGATTGVLICFIFPSLMFLNVFSAQSSGKITAQIALFVGVSVLVASTYTTLTTPGEAPDVQVKPIVDNVPDFAVRNVIGGVDKNDAVESLQSLGGGSDKDDDDRGGGQEKDGEEHHKDNVQVDVPAVKEGKGKDDQEVQVDKPGEKDEEEEEKDKDREKQGEDKADKDDSRLEPPIPHEPKEPKKDMDDVQPDNEDSREQWEQHHKDEDENKDTDQEGAGKDPDDEDERELEDFEDKEDDKESAKKHEKQVDMEEAQDKHDVDEEDNMKEAEVAKEYVKKEHEDKDHEDKEQEDKERKDEDHEGKDKKEHKDKEHREKEEEDEEEKDEGQKKQLLDIIQKQQEQQEKLLEVQQQLLDELKEHKAKDTVDEDQQRQDGDHVRVPQQAAGGVMPQQAAGGVILQQAAGGVMQQQAAGGVVLQKGADIQQQAGLVDVGLNQPVVDLQQKGIGDVLQQGHVVDMALQQQLAGGQLHQDVVPKLHQPVNPALQPIALGDSLQHGNLQQGGLGDLGQQQGNVMDGGANNHEVMVNNAALEVAELHQGILANAGMQQEIADNVGIQAGHLVDGNLKQAAAMDGMKMNQGKAADGQVKLAKQAVDPHPDIGGQIDQGVANNVKLPDQDMAMQQRLDVDMHLNPVDSKKVVEKQVRGLDPDIHDAQEGLPDANPVHHRVERAVGDMEIVEVPRDGLLPAADQLQVQGNQQDSVKDAINAEGHNLNSNNDARLVKKEVPEEVKEAAVNMNQLNRDLKYHVPIKPVEALESNKGHDESKAREKILQNLPGESVVHDEVEGMKEEKMKFKEVKEEGKDEKWDFNNYKKEENLPVDGNNNVDMVVDAGSLQKDLVGQAEGPNLVNLAQVRDLKAHPDKKNDNDHRKEFRK</sequence>
<protein>
    <submittedName>
        <fullName evidence="11">Sodium-coupled neutral amino acid transporter 10 isoform X1</fullName>
    </submittedName>
</protein>
<feature type="compositionally biased region" description="Basic and acidic residues" evidence="7">
    <location>
        <begin position="501"/>
        <end position="535"/>
    </location>
</feature>
<evidence type="ECO:0000256" key="3">
    <source>
        <dbReference type="ARBA" id="ARBA00022692"/>
    </source>
</evidence>
<evidence type="ECO:0000313" key="11">
    <source>
        <dbReference type="RefSeq" id="XP_019643627.1"/>
    </source>
</evidence>
<feature type="compositionally biased region" description="Basic and acidic residues" evidence="7">
    <location>
        <begin position="587"/>
        <end position="665"/>
    </location>
</feature>
<dbReference type="GO" id="GO:0015179">
    <property type="term" value="F:L-amino acid transmembrane transporter activity"/>
    <property type="evidence" value="ECO:0007669"/>
    <property type="project" value="TreeGrafter"/>
</dbReference>
<feature type="transmembrane region" description="Helical" evidence="8">
    <location>
        <begin position="320"/>
        <end position="338"/>
    </location>
</feature>
<feature type="transmembrane region" description="Helical" evidence="8">
    <location>
        <begin position="7"/>
        <end position="28"/>
    </location>
</feature>
<dbReference type="AlphaFoldDB" id="A0A6P5AKL6"/>
<proteinExistence type="predicted"/>
<feature type="transmembrane region" description="Helical" evidence="8">
    <location>
        <begin position="148"/>
        <end position="170"/>
    </location>
</feature>
<feature type="transmembrane region" description="Helical" evidence="8">
    <location>
        <begin position="78"/>
        <end position="103"/>
    </location>
</feature>
<dbReference type="KEGG" id="bbel:109484708"/>
<feature type="transmembrane region" description="Helical" evidence="8">
    <location>
        <begin position="123"/>
        <end position="141"/>
    </location>
</feature>
<feature type="transmembrane region" description="Helical" evidence="8">
    <location>
        <begin position="190"/>
        <end position="214"/>
    </location>
</feature>
<feature type="compositionally biased region" description="Basic and acidic residues" evidence="7">
    <location>
        <begin position="1204"/>
        <end position="1224"/>
    </location>
</feature>
<dbReference type="GeneID" id="109484708"/>
<organism evidence="10 11">
    <name type="scientific">Branchiostoma belcheri</name>
    <name type="common">Amphioxus</name>
    <dbReference type="NCBI Taxonomy" id="7741"/>
    <lineage>
        <taxon>Eukaryota</taxon>
        <taxon>Metazoa</taxon>
        <taxon>Chordata</taxon>
        <taxon>Cephalochordata</taxon>
        <taxon>Leptocardii</taxon>
        <taxon>Amphioxiformes</taxon>
        <taxon>Branchiostomatidae</taxon>
        <taxon>Branchiostoma</taxon>
    </lineage>
</organism>
<name>A0A6P5AKL6_BRABE</name>
<dbReference type="InterPro" id="IPR013057">
    <property type="entry name" value="AA_transpt_TM"/>
</dbReference>
<keyword evidence="10" id="KW-1185">Reference proteome</keyword>
<evidence type="ECO:0000256" key="6">
    <source>
        <dbReference type="ARBA" id="ARBA00023136"/>
    </source>
</evidence>
<feature type="region of interest" description="Disordered" evidence="7">
    <location>
        <begin position="848"/>
        <end position="869"/>
    </location>
</feature>
<evidence type="ECO:0000256" key="2">
    <source>
        <dbReference type="ARBA" id="ARBA00022448"/>
    </source>
</evidence>